<protein>
    <recommendedName>
        <fullName evidence="4">Tc1-like transposase DDE domain-containing protein</fullName>
    </recommendedName>
</protein>
<dbReference type="Proteomes" id="UP001470230">
    <property type="component" value="Unassembled WGS sequence"/>
</dbReference>
<proteinExistence type="predicted"/>
<feature type="compositionally biased region" description="Polar residues" evidence="1">
    <location>
        <begin position="168"/>
        <end position="177"/>
    </location>
</feature>
<evidence type="ECO:0000256" key="1">
    <source>
        <dbReference type="SAM" id="MobiDB-lite"/>
    </source>
</evidence>
<evidence type="ECO:0008006" key="4">
    <source>
        <dbReference type="Google" id="ProtNLM"/>
    </source>
</evidence>
<keyword evidence="3" id="KW-1185">Reference proteome</keyword>
<comment type="caution">
    <text evidence="2">The sequence shown here is derived from an EMBL/GenBank/DDBJ whole genome shotgun (WGS) entry which is preliminary data.</text>
</comment>
<gene>
    <name evidence="2" type="ORF">M9Y10_003867</name>
</gene>
<dbReference type="EMBL" id="JAPFFF010000010">
    <property type="protein sequence ID" value="KAK8881138.1"/>
    <property type="molecule type" value="Genomic_DNA"/>
</dbReference>
<name>A0ABR2JQR2_9EUKA</name>
<organism evidence="2 3">
    <name type="scientific">Tritrichomonas musculus</name>
    <dbReference type="NCBI Taxonomy" id="1915356"/>
    <lineage>
        <taxon>Eukaryota</taxon>
        <taxon>Metamonada</taxon>
        <taxon>Parabasalia</taxon>
        <taxon>Tritrichomonadida</taxon>
        <taxon>Tritrichomonadidae</taxon>
        <taxon>Tritrichomonas</taxon>
    </lineage>
</organism>
<evidence type="ECO:0000313" key="2">
    <source>
        <dbReference type="EMBL" id="KAK8881138.1"/>
    </source>
</evidence>
<evidence type="ECO:0000313" key="3">
    <source>
        <dbReference type="Proteomes" id="UP001470230"/>
    </source>
</evidence>
<reference evidence="2 3" key="1">
    <citation type="submission" date="2024-04" db="EMBL/GenBank/DDBJ databases">
        <title>Tritrichomonas musculus Genome.</title>
        <authorList>
            <person name="Alves-Ferreira E."/>
            <person name="Grigg M."/>
            <person name="Lorenzi H."/>
            <person name="Galac M."/>
        </authorList>
    </citation>
    <scope>NUCLEOTIDE SEQUENCE [LARGE SCALE GENOMIC DNA]</scope>
    <source>
        <strain evidence="2 3">EAF2021</strain>
    </source>
</reference>
<sequence>MEPNSTIKIWSQHSDYEIQSSPVSVPMTSEETTDISDDDDDNQFRLKDYDWKSRVKVLDAETILSEIRNKIHPKKDYDSPLLLKSDIKEAIQYEVIRARYNNPQNRRKKIKDFAKEWIENNINGPSKHVLVMSYNKILEEEAKRKKKAEEKRKRKRGEIDNNDEEETGNQNKNQIKQYKLSPNTIKHWIEHFETKDNQSKKEYLERAIEKGQRICGGCRNLKMTDDAILCLMCMALDFPNMQVKYFTSYLNSKYGPCYEKNVKDSTVFSAMRALKFSIKKAAFCPPARNSIGLRIFRVAWSLFMDEISNQKDVLIGFIDEAAITIEEGSKFGRAFVGITPLINSPLSNCVISVLACVVPAFGVLYKFFPSAVHGNDYATFLDDIINFFRIYVCSSNAQIVLIEDNCKIHCTQEVESTISKLNVALIPTVQYSPALNGVAEGYFGYRLF</sequence>
<dbReference type="Gene3D" id="3.30.420.10">
    <property type="entry name" value="Ribonuclease H-like superfamily/Ribonuclease H"/>
    <property type="match status" value="1"/>
</dbReference>
<feature type="compositionally biased region" description="Acidic residues" evidence="1">
    <location>
        <begin position="31"/>
        <end position="40"/>
    </location>
</feature>
<accession>A0ABR2JQR2</accession>
<dbReference type="InterPro" id="IPR036397">
    <property type="entry name" value="RNaseH_sf"/>
</dbReference>
<feature type="region of interest" description="Disordered" evidence="1">
    <location>
        <begin position="20"/>
        <end position="40"/>
    </location>
</feature>
<feature type="region of interest" description="Disordered" evidence="1">
    <location>
        <begin position="143"/>
        <end position="177"/>
    </location>
</feature>